<gene>
    <name evidence="1" type="ORF">SDC9_123174</name>
</gene>
<name>A0A645CH06_9ZZZZ</name>
<dbReference type="AlphaFoldDB" id="A0A645CH06"/>
<organism evidence="1">
    <name type="scientific">bioreactor metagenome</name>
    <dbReference type="NCBI Taxonomy" id="1076179"/>
    <lineage>
        <taxon>unclassified sequences</taxon>
        <taxon>metagenomes</taxon>
        <taxon>ecological metagenomes</taxon>
    </lineage>
</organism>
<protein>
    <submittedName>
        <fullName evidence="1">Uncharacterized protein</fullName>
    </submittedName>
</protein>
<proteinExistence type="predicted"/>
<evidence type="ECO:0000313" key="1">
    <source>
        <dbReference type="EMBL" id="MPM76178.1"/>
    </source>
</evidence>
<comment type="caution">
    <text evidence="1">The sequence shown here is derived from an EMBL/GenBank/DDBJ whole genome shotgun (WGS) entry which is preliminary data.</text>
</comment>
<accession>A0A645CH06</accession>
<sequence length="159" mass="17111">MNQFRVNGSDKKTSVMEMAGDGFIISAGILQDNTNLAVQAFQEGHKLVEIMGSVGNLKGRGNYFTEGLYGGYHTFSFGYIDSDSVHLHSSSQKVSNWLHPALLLNNLLGYTNAPESGGSTCLKRTAAIRGWLTVCTTDVVSPKIEGSGQLPSYCNLGCK</sequence>
<dbReference type="EMBL" id="VSSQ01027114">
    <property type="protein sequence ID" value="MPM76178.1"/>
    <property type="molecule type" value="Genomic_DNA"/>
</dbReference>
<reference evidence="1" key="1">
    <citation type="submission" date="2019-08" db="EMBL/GenBank/DDBJ databases">
        <authorList>
            <person name="Kucharzyk K."/>
            <person name="Murdoch R.W."/>
            <person name="Higgins S."/>
            <person name="Loffler F."/>
        </authorList>
    </citation>
    <scope>NUCLEOTIDE SEQUENCE</scope>
</reference>